<sequence>MDYTHSGERAGSPELFRALARARPRPRMHCFGHIHEGWGAKLVTWRERTTAMPSHLTDIDNGQSYPIAKLSDMEGFREEGAPMKYFATSHCSGDGHPLNWGSQTLFVNAATEGTPQGMDYQKKNLSMQLPWVVDLELRSYPRGAEETSEREK</sequence>
<organism evidence="1 2">
    <name type="scientific">Penicillium solitum</name>
    <dbReference type="NCBI Taxonomy" id="60172"/>
    <lineage>
        <taxon>Eukaryota</taxon>
        <taxon>Fungi</taxon>
        <taxon>Dikarya</taxon>
        <taxon>Ascomycota</taxon>
        <taxon>Pezizomycotina</taxon>
        <taxon>Eurotiomycetes</taxon>
        <taxon>Eurotiomycetidae</taxon>
        <taxon>Eurotiales</taxon>
        <taxon>Aspergillaceae</taxon>
        <taxon>Penicillium</taxon>
    </lineage>
</organism>
<dbReference type="SUPFAM" id="SSF56300">
    <property type="entry name" value="Metallo-dependent phosphatases"/>
    <property type="match status" value="1"/>
</dbReference>
<proteinExistence type="predicted"/>
<gene>
    <name evidence="1" type="ORF">PENSOL_c013G11660</name>
</gene>
<name>A0A1V6R6Y6_9EURO</name>
<evidence type="ECO:0000313" key="1">
    <source>
        <dbReference type="EMBL" id="OQD97081.1"/>
    </source>
</evidence>
<dbReference type="AlphaFoldDB" id="A0A1V6R6Y6"/>
<dbReference type="Gene3D" id="3.60.21.10">
    <property type="match status" value="1"/>
</dbReference>
<reference evidence="2" key="1">
    <citation type="journal article" date="2017" name="Nat. Microbiol.">
        <title>Global analysis of biosynthetic gene clusters reveals vast potential of secondary metabolite production in Penicillium species.</title>
        <authorList>
            <person name="Nielsen J.C."/>
            <person name="Grijseels S."/>
            <person name="Prigent S."/>
            <person name="Ji B."/>
            <person name="Dainat J."/>
            <person name="Nielsen K.F."/>
            <person name="Frisvad J.C."/>
            <person name="Workman M."/>
            <person name="Nielsen J."/>
        </authorList>
    </citation>
    <scope>NUCLEOTIDE SEQUENCE [LARGE SCALE GENOMIC DNA]</scope>
    <source>
        <strain evidence="2">IBT 29525</strain>
    </source>
</reference>
<dbReference type="PANTHER" id="PTHR12905:SF0">
    <property type="entry name" value="CALCINEURIN-LIKE PHOSPHOESTERASE DOMAIN-CONTAINING PROTEIN"/>
    <property type="match status" value="1"/>
</dbReference>
<accession>A0A1V6R6Y6</accession>
<comment type="caution">
    <text evidence="1">The sequence shown here is derived from an EMBL/GenBank/DDBJ whole genome shotgun (WGS) entry which is preliminary data.</text>
</comment>
<dbReference type="PANTHER" id="PTHR12905">
    <property type="entry name" value="METALLOPHOSPHOESTERASE"/>
    <property type="match status" value="1"/>
</dbReference>
<dbReference type="EMBL" id="MDYO01000013">
    <property type="protein sequence ID" value="OQD97081.1"/>
    <property type="molecule type" value="Genomic_DNA"/>
</dbReference>
<evidence type="ECO:0008006" key="3">
    <source>
        <dbReference type="Google" id="ProtNLM"/>
    </source>
</evidence>
<dbReference type="Proteomes" id="UP000191612">
    <property type="component" value="Unassembled WGS sequence"/>
</dbReference>
<dbReference type="InterPro" id="IPR029052">
    <property type="entry name" value="Metallo-depent_PP-like"/>
</dbReference>
<protein>
    <recommendedName>
        <fullName evidence="3">Calcineurin-like phosphoesterase domain-containing protein</fullName>
    </recommendedName>
</protein>
<evidence type="ECO:0000313" key="2">
    <source>
        <dbReference type="Proteomes" id="UP000191612"/>
    </source>
</evidence>
<dbReference type="InterPro" id="IPR051693">
    <property type="entry name" value="UPF0046_metallophosphoest"/>
</dbReference>
<keyword evidence="2" id="KW-1185">Reference proteome</keyword>